<dbReference type="SUPFAM" id="SSF55729">
    <property type="entry name" value="Acyl-CoA N-acyltransferases (Nat)"/>
    <property type="match status" value="1"/>
</dbReference>
<dbReference type="Proteomes" id="UP001596043">
    <property type="component" value="Unassembled WGS sequence"/>
</dbReference>
<evidence type="ECO:0000313" key="2">
    <source>
        <dbReference type="Proteomes" id="UP001596043"/>
    </source>
</evidence>
<evidence type="ECO:0000313" key="1">
    <source>
        <dbReference type="EMBL" id="MFC4633844.1"/>
    </source>
</evidence>
<dbReference type="EMBL" id="JBHSFV010000003">
    <property type="protein sequence ID" value="MFC4633844.1"/>
    <property type="molecule type" value="Genomic_DNA"/>
</dbReference>
<name>A0ABV9HX32_9FLAO</name>
<dbReference type="InterPro" id="IPR016181">
    <property type="entry name" value="Acyl_CoA_acyltransferase"/>
</dbReference>
<keyword evidence="2" id="KW-1185">Reference proteome</keyword>
<evidence type="ECO:0008006" key="3">
    <source>
        <dbReference type="Google" id="ProtNLM"/>
    </source>
</evidence>
<proteinExistence type="predicted"/>
<dbReference type="RefSeq" id="WP_379978069.1">
    <property type="nucleotide sequence ID" value="NZ_JBHSFV010000003.1"/>
</dbReference>
<reference evidence="2" key="1">
    <citation type="journal article" date="2019" name="Int. J. Syst. Evol. Microbiol.">
        <title>The Global Catalogue of Microorganisms (GCM) 10K type strain sequencing project: providing services to taxonomists for standard genome sequencing and annotation.</title>
        <authorList>
            <consortium name="The Broad Institute Genomics Platform"/>
            <consortium name="The Broad Institute Genome Sequencing Center for Infectious Disease"/>
            <person name="Wu L."/>
            <person name="Ma J."/>
        </authorList>
    </citation>
    <scope>NUCLEOTIDE SEQUENCE [LARGE SCALE GENOMIC DNA]</scope>
    <source>
        <strain evidence="2">YJ-61-S</strain>
    </source>
</reference>
<gene>
    <name evidence="1" type="ORF">ACFO3O_07990</name>
</gene>
<accession>A0ABV9HX32</accession>
<comment type="caution">
    <text evidence="1">The sequence shown here is derived from an EMBL/GenBank/DDBJ whole genome shotgun (WGS) entry which is preliminary data.</text>
</comment>
<protein>
    <recommendedName>
        <fullName evidence="3">GNAT family N-acetyltransferase</fullName>
    </recommendedName>
</protein>
<dbReference type="Gene3D" id="3.40.630.30">
    <property type="match status" value="1"/>
</dbReference>
<sequence>MSTIEVTYYPSVQEVPEDVFTDLSCENTLYFTRDFLEAFEFANAKIEYCYLVLSQNKIIVSLAILQCMSVAIDNAQEHLPFSERIARSLQCYISARKIHTMVCGNVFLSGNYGVIIKEGIPQEPIYNKIAQEIKTVPTQKKASVFFFKDFVDQDLPVVSEIEKHQFQSFAVEPNMRLQLREAWTDFDAYKASLKSKYRVKINKADKKSAVLKIRSFEAEDIDTYRNDLQQLYSNITDRALFKTIDLEIETYRLLKIRFRESVLITTYWMENQMVGFATAFKVNNQLDAHFIGIDYTRNKELSIYPRILNDYVRLGIEMKVDEVNFGRTSSEIKSTLGAQAEDLTCYVKHRRTVANLLFKPLVRQIKMKTYKQHTPFKS</sequence>
<organism evidence="1 2">
    <name type="scientific">Dokdonia ponticola</name>
    <dbReference type="NCBI Taxonomy" id="2041041"/>
    <lineage>
        <taxon>Bacteria</taxon>
        <taxon>Pseudomonadati</taxon>
        <taxon>Bacteroidota</taxon>
        <taxon>Flavobacteriia</taxon>
        <taxon>Flavobacteriales</taxon>
        <taxon>Flavobacteriaceae</taxon>
        <taxon>Dokdonia</taxon>
    </lineage>
</organism>